<keyword evidence="1" id="KW-0472">Membrane</keyword>
<evidence type="ECO:0000313" key="2">
    <source>
        <dbReference type="EMBL" id="WXL26332.1"/>
    </source>
</evidence>
<dbReference type="Proteomes" id="UP001476583">
    <property type="component" value="Chromosome"/>
</dbReference>
<protein>
    <submittedName>
        <fullName evidence="2">DUF2628 domain-containing protein</fullName>
    </submittedName>
</protein>
<dbReference type="EMBL" id="CP148074">
    <property type="protein sequence ID" value="WXL26332.1"/>
    <property type="molecule type" value="Genomic_DNA"/>
</dbReference>
<organism evidence="2 3">
    <name type="scientific">Ectopseudomonas mendocina</name>
    <name type="common">Pseudomonas mendocina</name>
    <dbReference type="NCBI Taxonomy" id="300"/>
    <lineage>
        <taxon>Bacteria</taxon>
        <taxon>Pseudomonadati</taxon>
        <taxon>Pseudomonadota</taxon>
        <taxon>Gammaproteobacteria</taxon>
        <taxon>Pseudomonadales</taxon>
        <taxon>Pseudomonadaceae</taxon>
        <taxon>Ectopseudomonas</taxon>
    </lineage>
</organism>
<accession>A0ABZ2RID0</accession>
<dbReference type="Pfam" id="PF10947">
    <property type="entry name" value="DUF2628"/>
    <property type="match status" value="1"/>
</dbReference>
<dbReference type="InterPro" id="IPR024399">
    <property type="entry name" value="DUF2628"/>
</dbReference>
<keyword evidence="1" id="KW-1133">Transmembrane helix</keyword>
<feature type="transmembrane region" description="Helical" evidence="1">
    <location>
        <begin position="64"/>
        <end position="81"/>
    </location>
</feature>
<sequence length="146" mass="16309">MTQHSPYATPQASLADPQAQVTDEQIAALETSDTWKKRFSALSLAGGPKMPHFKHLSKAERRQIGMFNLLAFFFGPLYYIAKGMWRKALSLFAVCAAVAITVGLVMEQFGYGEFTRALSYGLAGVFAARANIDYYKKMLLNDNGWW</sequence>
<keyword evidence="1" id="KW-0812">Transmembrane</keyword>
<keyword evidence="3" id="KW-1185">Reference proteome</keyword>
<evidence type="ECO:0000256" key="1">
    <source>
        <dbReference type="SAM" id="Phobius"/>
    </source>
</evidence>
<proteinExistence type="predicted"/>
<gene>
    <name evidence="2" type="ORF">WG219_02260</name>
</gene>
<name>A0ABZ2RID0_ECTME</name>
<feature type="transmembrane region" description="Helical" evidence="1">
    <location>
        <begin position="87"/>
        <end position="106"/>
    </location>
</feature>
<reference evidence="2 3" key="1">
    <citation type="submission" date="2024-03" db="EMBL/GenBank/DDBJ databases">
        <title>Complete genome of BD2.</title>
        <authorList>
            <person name="Cao G."/>
        </authorList>
    </citation>
    <scope>NUCLEOTIDE SEQUENCE [LARGE SCALE GENOMIC DNA]</scope>
    <source>
        <strain evidence="2 3">BD2</strain>
    </source>
</reference>
<evidence type="ECO:0000313" key="3">
    <source>
        <dbReference type="Proteomes" id="UP001476583"/>
    </source>
</evidence>